<keyword evidence="2" id="KW-1185">Reference proteome</keyword>
<protein>
    <submittedName>
        <fullName evidence="1">Uncharacterized protein</fullName>
    </submittedName>
</protein>
<accession>A0ACB0YLT8</accession>
<evidence type="ECO:0000313" key="1">
    <source>
        <dbReference type="EMBL" id="CAK5052936.1"/>
    </source>
</evidence>
<name>A0ACB0YLT8_MELEN</name>
<organism evidence="1 2">
    <name type="scientific">Meloidogyne enterolobii</name>
    <name type="common">Root-knot nematode worm</name>
    <name type="synonym">Meloidogyne mayaguensis</name>
    <dbReference type="NCBI Taxonomy" id="390850"/>
    <lineage>
        <taxon>Eukaryota</taxon>
        <taxon>Metazoa</taxon>
        <taxon>Ecdysozoa</taxon>
        <taxon>Nematoda</taxon>
        <taxon>Chromadorea</taxon>
        <taxon>Rhabditida</taxon>
        <taxon>Tylenchina</taxon>
        <taxon>Tylenchomorpha</taxon>
        <taxon>Tylenchoidea</taxon>
        <taxon>Meloidogynidae</taxon>
        <taxon>Meloidogyninae</taxon>
        <taxon>Meloidogyne</taxon>
    </lineage>
</organism>
<reference evidence="1" key="1">
    <citation type="submission" date="2023-11" db="EMBL/GenBank/DDBJ databases">
        <authorList>
            <person name="Poullet M."/>
        </authorList>
    </citation>
    <scope>NUCLEOTIDE SEQUENCE</scope>
    <source>
        <strain evidence="1">E1834</strain>
    </source>
</reference>
<dbReference type="Proteomes" id="UP001497535">
    <property type="component" value="Unassembled WGS sequence"/>
</dbReference>
<dbReference type="EMBL" id="CAVMJV010000015">
    <property type="protein sequence ID" value="CAK5052936.1"/>
    <property type="molecule type" value="Genomic_DNA"/>
</dbReference>
<proteinExistence type="predicted"/>
<evidence type="ECO:0000313" key="2">
    <source>
        <dbReference type="Proteomes" id="UP001497535"/>
    </source>
</evidence>
<comment type="caution">
    <text evidence="1">The sequence shown here is derived from an EMBL/GenBank/DDBJ whole genome shotgun (WGS) entry which is preliminary data.</text>
</comment>
<sequence length="60" mass="6919">MNLIVIPSTAFRLSSECPQWPNPLYRNNAVLGTELIRIQCITCQRKKSKFITNKHSTNQD</sequence>
<gene>
    <name evidence="1" type="ORF">MENTE1834_LOCUS13990</name>
</gene>